<gene>
    <name evidence="2" type="ORF">ABOD76_06200</name>
</gene>
<sequence length="141" mass="15044">MRPVLVLLALLGGPALAQAQPAPASALAAGFSLPSGRLQCMYDDSSGPASIRCDVLNPTFRVARPASCPLDYGDSVTLNVTGRPLLGCHGDTVVDPQRPVLAYQRFWQRAGLTCQSSTAGVRCINIDGHGFELSRARYRLF</sequence>
<name>A0AAU7UBY7_9DEIO</name>
<protein>
    <submittedName>
        <fullName evidence="2">DUF6636 domain-containing protein</fullName>
    </submittedName>
</protein>
<accession>A0AAU7UBY7</accession>
<dbReference type="Pfam" id="PF20341">
    <property type="entry name" value="DUF6636"/>
    <property type="match status" value="1"/>
</dbReference>
<reference evidence="2" key="1">
    <citation type="submission" date="2024-06" db="EMBL/GenBank/DDBJ databases">
        <title>Draft Genome Sequence of Deinococcus sonorensis Type Strain KR-87, a Biofilm Producing Representative of the Genus Deinococcus.</title>
        <authorList>
            <person name="Boren L.S."/>
            <person name="Grosso R.A."/>
            <person name="Hugenberg-Cox A.N."/>
            <person name="Hill J.T.E."/>
            <person name="Albert C.M."/>
            <person name="Tuohy J.M."/>
        </authorList>
    </citation>
    <scope>NUCLEOTIDE SEQUENCE</scope>
    <source>
        <strain evidence="2">KR-87</strain>
    </source>
</reference>
<dbReference type="RefSeq" id="WP_350243939.1">
    <property type="nucleotide sequence ID" value="NZ_CP158299.1"/>
</dbReference>
<evidence type="ECO:0000256" key="1">
    <source>
        <dbReference type="SAM" id="SignalP"/>
    </source>
</evidence>
<evidence type="ECO:0000313" key="2">
    <source>
        <dbReference type="EMBL" id="XBV85895.1"/>
    </source>
</evidence>
<feature type="chain" id="PRO_5043336044" evidence="1">
    <location>
        <begin position="20"/>
        <end position="141"/>
    </location>
</feature>
<keyword evidence="1" id="KW-0732">Signal</keyword>
<organism evidence="2">
    <name type="scientific">Deinococcus sonorensis KR-87</name>
    <dbReference type="NCBI Taxonomy" id="694439"/>
    <lineage>
        <taxon>Bacteria</taxon>
        <taxon>Thermotogati</taxon>
        <taxon>Deinococcota</taxon>
        <taxon>Deinococci</taxon>
        <taxon>Deinococcales</taxon>
        <taxon>Deinococcaceae</taxon>
        <taxon>Deinococcus</taxon>
    </lineage>
</organism>
<dbReference type="AlphaFoldDB" id="A0AAU7UBY7"/>
<dbReference type="InterPro" id="IPR046576">
    <property type="entry name" value="DUF6636"/>
</dbReference>
<dbReference type="EMBL" id="CP158299">
    <property type="protein sequence ID" value="XBV85895.1"/>
    <property type="molecule type" value="Genomic_DNA"/>
</dbReference>
<proteinExistence type="predicted"/>
<dbReference type="KEGG" id="dsc:ABOD76_06200"/>
<feature type="signal peptide" evidence="1">
    <location>
        <begin position="1"/>
        <end position="19"/>
    </location>
</feature>